<protein>
    <recommendedName>
        <fullName evidence="1">Proline-tRNA ligase class II C-terminal domain-containing protein</fullName>
    </recommendedName>
</protein>
<name>A0A1G2U8G8_9BACT</name>
<feature type="domain" description="Proline-tRNA ligase class II C-terminal" evidence="1">
    <location>
        <begin position="78"/>
        <end position="143"/>
    </location>
</feature>
<dbReference type="GO" id="GO:0006433">
    <property type="term" value="P:prolyl-tRNA aminoacylation"/>
    <property type="evidence" value="ECO:0007669"/>
    <property type="project" value="InterPro"/>
</dbReference>
<dbReference type="Gene3D" id="3.30.110.30">
    <property type="entry name" value="C-terminal domain of ProRS"/>
    <property type="match status" value="1"/>
</dbReference>
<dbReference type="GO" id="GO:0005737">
    <property type="term" value="C:cytoplasm"/>
    <property type="evidence" value="ECO:0007669"/>
    <property type="project" value="InterPro"/>
</dbReference>
<comment type="caution">
    <text evidence="2">The sequence shown here is derived from an EMBL/GenBank/DDBJ whole genome shotgun (WGS) entry which is preliminary data.</text>
</comment>
<dbReference type="GO" id="GO:0005524">
    <property type="term" value="F:ATP binding"/>
    <property type="evidence" value="ECO:0007669"/>
    <property type="project" value="InterPro"/>
</dbReference>
<evidence type="ECO:0000313" key="3">
    <source>
        <dbReference type="Proteomes" id="UP000177068"/>
    </source>
</evidence>
<evidence type="ECO:0000313" key="2">
    <source>
        <dbReference type="EMBL" id="OHB05774.1"/>
    </source>
</evidence>
<proteinExistence type="predicted"/>
<organism evidence="2 3">
    <name type="scientific">Candidatus Zambryskibacteria bacterium RIFCSPLOWO2_01_FULL_47_14</name>
    <dbReference type="NCBI Taxonomy" id="1802763"/>
    <lineage>
        <taxon>Bacteria</taxon>
        <taxon>Candidatus Zambryskiibacteriota</taxon>
    </lineage>
</organism>
<sequence length="146" mass="16324">MDNKKRIKESPGTLAFAFGFGPDFGRPVLNLRDTLKKHELGPEEFIVAVPHLLSSIKENYVERSRKYTEAHLAEAHHVDEIAQLVKDQKLVIFNHCAADECAIKMERALTGEFLGHVREFPAKGNCIGCGQDGKRKGLFGRRAPTP</sequence>
<reference evidence="2 3" key="1">
    <citation type="journal article" date="2016" name="Nat. Commun.">
        <title>Thousands of microbial genomes shed light on interconnected biogeochemical processes in an aquifer system.</title>
        <authorList>
            <person name="Anantharaman K."/>
            <person name="Brown C.T."/>
            <person name="Hug L.A."/>
            <person name="Sharon I."/>
            <person name="Castelle C.J."/>
            <person name="Probst A.J."/>
            <person name="Thomas B.C."/>
            <person name="Singh A."/>
            <person name="Wilkins M.J."/>
            <person name="Karaoz U."/>
            <person name="Brodie E.L."/>
            <person name="Williams K.H."/>
            <person name="Hubbard S.S."/>
            <person name="Banfield J.F."/>
        </authorList>
    </citation>
    <scope>NUCLEOTIDE SEQUENCE [LARGE SCALE GENOMIC DNA]</scope>
</reference>
<dbReference type="AlphaFoldDB" id="A0A1G2U8G8"/>
<accession>A0A1G2U8G8</accession>
<dbReference type="EMBL" id="MHWG01000011">
    <property type="protein sequence ID" value="OHB05774.1"/>
    <property type="molecule type" value="Genomic_DNA"/>
</dbReference>
<dbReference type="SMART" id="SM00946">
    <property type="entry name" value="ProRS-C_1"/>
    <property type="match status" value="1"/>
</dbReference>
<dbReference type="Proteomes" id="UP000177068">
    <property type="component" value="Unassembled WGS sequence"/>
</dbReference>
<gene>
    <name evidence="2" type="ORF">A3A26_01615</name>
</gene>
<evidence type="ECO:0000259" key="1">
    <source>
        <dbReference type="SMART" id="SM00946"/>
    </source>
</evidence>
<dbReference type="InterPro" id="IPR016061">
    <property type="entry name" value="Pro-tRNA_ligase_II_C"/>
</dbReference>
<dbReference type="InterPro" id="IPR017449">
    <property type="entry name" value="Pro-tRNA_synth_II"/>
</dbReference>
<dbReference type="SUPFAM" id="SSF64586">
    <property type="entry name" value="C-terminal domain of ProRS"/>
    <property type="match status" value="1"/>
</dbReference>
<dbReference type="GO" id="GO:0004827">
    <property type="term" value="F:proline-tRNA ligase activity"/>
    <property type="evidence" value="ECO:0007669"/>
    <property type="project" value="InterPro"/>
</dbReference>